<feature type="transmembrane region" description="Helical" evidence="1">
    <location>
        <begin position="41"/>
        <end position="63"/>
    </location>
</feature>
<dbReference type="Gene3D" id="3.40.50.1820">
    <property type="entry name" value="alpha/beta hydrolase"/>
    <property type="match status" value="1"/>
</dbReference>
<keyword evidence="1" id="KW-0812">Transmembrane</keyword>
<name>A0ABY2IL85_9MICO</name>
<gene>
    <name evidence="2" type="ORF">E3O46_16295</name>
</gene>
<evidence type="ECO:0000313" key="3">
    <source>
        <dbReference type="Proteomes" id="UP000297604"/>
    </source>
</evidence>
<organism evidence="2 3">
    <name type="scientific">Cryobacterium glucosi</name>
    <dbReference type="NCBI Taxonomy" id="1259175"/>
    <lineage>
        <taxon>Bacteria</taxon>
        <taxon>Bacillati</taxon>
        <taxon>Actinomycetota</taxon>
        <taxon>Actinomycetes</taxon>
        <taxon>Micrococcales</taxon>
        <taxon>Microbacteriaceae</taxon>
        <taxon>Cryobacterium</taxon>
    </lineage>
</organism>
<reference evidence="2 3" key="1">
    <citation type="submission" date="2019-03" db="EMBL/GenBank/DDBJ databases">
        <title>Genomics of glacier-inhabiting Cryobacterium strains.</title>
        <authorList>
            <person name="Liu Q."/>
            <person name="Xin Y.-H."/>
        </authorList>
    </citation>
    <scope>NUCLEOTIDE SEQUENCE [LARGE SCALE GENOMIC DNA]</scope>
    <source>
        <strain evidence="2 3">MDB1-5</strain>
    </source>
</reference>
<dbReference type="RefSeq" id="WP_134560695.1">
    <property type="nucleotide sequence ID" value="NZ_SOFS01000043.1"/>
</dbReference>
<dbReference type="EMBL" id="SOFS01000043">
    <property type="protein sequence ID" value="TFC17212.1"/>
    <property type="molecule type" value="Genomic_DNA"/>
</dbReference>
<feature type="transmembrane region" description="Helical" evidence="1">
    <location>
        <begin position="106"/>
        <end position="126"/>
    </location>
</feature>
<dbReference type="InterPro" id="IPR000801">
    <property type="entry name" value="Esterase-like"/>
</dbReference>
<evidence type="ECO:0000256" key="1">
    <source>
        <dbReference type="SAM" id="Phobius"/>
    </source>
</evidence>
<dbReference type="Proteomes" id="UP000297604">
    <property type="component" value="Unassembled WGS sequence"/>
</dbReference>
<dbReference type="PANTHER" id="PTHR48098">
    <property type="entry name" value="ENTEROCHELIN ESTERASE-RELATED"/>
    <property type="match status" value="1"/>
</dbReference>
<dbReference type="Pfam" id="PF00756">
    <property type="entry name" value="Esterase"/>
    <property type="match status" value="1"/>
</dbReference>
<sequence>MDALQALLRTDILHGPVIVGAYTLSGAAVVFLLARRPTPRWLMTVAVAVASGGVVAVLLWFFLVRVFNVFGMGLVPVAYAWLGAACAAVGIALVNLWKTRPARRSLAAASVLLFVATGALGINAGYGLDRTLGALLGVNVLPPIALNPAAPRSTPVAGTGSHPGSRVDPNPDRTGRALWQTWNPPADIPAAGNTGSQVIPNTVSGFRSRPAGIYLPPAALVPDAPALPLVIMLLGQPGNPDPEYVAASLDRAASQHGGLAPIVVVADQLGDPSVDPLCLDTARYGNAETFLTRDVVGWAAANLNVTHDHRYWTIAGFSNGGQCAISLAAKHPDIWSNVIDISGESFPGSEIQDQTLNDVFGGSQAAYDAQKPVNLLAGHRYPGTFAIFTAGAADPGVAAGQRMLVDAAQAAGMTASYAEIPGVGHEVGALNGGLDAGFAALYPRLGLAPPS</sequence>
<proteinExistence type="predicted"/>
<accession>A0ABY2IL85</accession>
<evidence type="ECO:0000313" key="2">
    <source>
        <dbReference type="EMBL" id="TFC17212.1"/>
    </source>
</evidence>
<keyword evidence="1" id="KW-1133">Transmembrane helix</keyword>
<keyword evidence="3" id="KW-1185">Reference proteome</keyword>
<dbReference type="InterPro" id="IPR050583">
    <property type="entry name" value="Mycobacterial_A85_antigen"/>
</dbReference>
<dbReference type="InterPro" id="IPR029058">
    <property type="entry name" value="AB_hydrolase_fold"/>
</dbReference>
<keyword evidence="1" id="KW-0472">Membrane</keyword>
<feature type="transmembrane region" description="Helical" evidence="1">
    <location>
        <begin position="69"/>
        <end position="94"/>
    </location>
</feature>
<feature type="transmembrane region" description="Helical" evidence="1">
    <location>
        <begin position="12"/>
        <end position="34"/>
    </location>
</feature>
<evidence type="ECO:0008006" key="4">
    <source>
        <dbReference type="Google" id="ProtNLM"/>
    </source>
</evidence>
<protein>
    <recommendedName>
        <fullName evidence="4">Esterase</fullName>
    </recommendedName>
</protein>
<comment type="caution">
    <text evidence="2">The sequence shown here is derived from an EMBL/GenBank/DDBJ whole genome shotgun (WGS) entry which is preliminary data.</text>
</comment>
<dbReference type="PANTHER" id="PTHR48098:SF1">
    <property type="entry name" value="DIACYLGLYCEROL ACYLTRANSFERASE_MYCOLYLTRANSFERASE AG85A"/>
    <property type="match status" value="1"/>
</dbReference>
<dbReference type="SUPFAM" id="SSF53474">
    <property type="entry name" value="alpha/beta-Hydrolases"/>
    <property type="match status" value="1"/>
</dbReference>